<dbReference type="RefSeq" id="WP_138365142.1">
    <property type="nucleotide sequence ID" value="NZ_VCEJ01000002.1"/>
</dbReference>
<sequence length="163" mass="17333">MEQEKKNANVIAAGQGEVLSIAGGSYRIMVSGSETDGAYATIEMTVPPGGGPGPHAHAGFHETFYVLEGEVEIKTETGRYTATAGSYASIPTGGIVHGFKNNSDKLARLLCTVVPAGLEEFFTEVAKLAEAAKDKPNQPPDMQKINAIAEKYGQKLYPPDYLE</sequence>
<protein>
    <submittedName>
        <fullName evidence="2">Cupin domain-containing protein</fullName>
    </submittedName>
</protein>
<dbReference type="Pfam" id="PF07883">
    <property type="entry name" value="Cupin_2"/>
    <property type="match status" value="1"/>
</dbReference>
<dbReference type="Proteomes" id="UP000306402">
    <property type="component" value="Unassembled WGS sequence"/>
</dbReference>
<reference evidence="2 3" key="1">
    <citation type="submission" date="2019-05" db="EMBL/GenBank/DDBJ databases">
        <authorList>
            <person name="Qu J.-H."/>
        </authorList>
    </citation>
    <scope>NUCLEOTIDE SEQUENCE [LARGE SCALE GENOMIC DNA]</scope>
    <source>
        <strain evidence="2 3">T17</strain>
    </source>
</reference>
<proteinExistence type="predicted"/>
<dbReference type="InterPro" id="IPR013096">
    <property type="entry name" value="Cupin_2"/>
</dbReference>
<organism evidence="2 3">
    <name type="scientific">Dyadobacter luticola</name>
    <dbReference type="NCBI Taxonomy" id="1979387"/>
    <lineage>
        <taxon>Bacteria</taxon>
        <taxon>Pseudomonadati</taxon>
        <taxon>Bacteroidota</taxon>
        <taxon>Cytophagia</taxon>
        <taxon>Cytophagales</taxon>
        <taxon>Spirosomataceae</taxon>
        <taxon>Dyadobacter</taxon>
    </lineage>
</organism>
<dbReference type="SUPFAM" id="SSF51182">
    <property type="entry name" value="RmlC-like cupins"/>
    <property type="match status" value="1"/>
</dbReference>
<accession>A0A5R9L5S4</accession>
<dbReference type="InterPro" id="IPR053146">
    <property type="entry name" value="QDO-like"/>
</dbReference>
<dbReference type="OrthoDB" id="9090296at2"/>
<dbReference type="EMBL" id="VCEJ01000002">
    <property type="protein sequence ID" value="TLV03932.1"/>
    <property type="molecule type" value="Genomic_DNA"/>
</dbReference>
<dbReference type="InterPro" id="IPR014710">
    <property type="entry name" value="RmlC-like_jellyroll"/>
</dbReference>
<gene>
    <name evidence="2" type="ORF">FEN17_10205</name>
</gene>
<dbReference type="InterPro" id="IPR011051">
    <property type="entry name" value="RmlC_Cupin_sf"/>
</dbReference>
<keyword evidence="3" id="KW-1185">Reference proteome</keyword>
<comment type="caution">
    <text evidence="2">The sequence shown here is derived from an EMBL/GenBank/DDBJ whole genome shotgun (WGS) entry which is preliminary data.</text>
</comment>
<dbReference type="Gene3D" id="2.60.120.10">
    <property type="entry name" value="Jelly Rolls"/>
    <property type="match status" value="1"/>
</dbReference>
<dbReference type="AlphaFoldDB" id="A0A5R9L5S4"/>
<evidence type="ECO:0000313" key="2">
    <source>
        <dbReference type="EMBL" id="TLV03932.1"/>
    </source>
</evidence>
<dbReference type="PANTHER" id="PTHR36440:SF1">
    <property type="entry name" value="PUTATIVE (AFU_ORTHOLOGUE AFUA_8G07350)-RELATED"/>
    <property type="match status" value="1"/>
</dbReference>
<evidence type="ECO:0000259" key="1">
    <source>
        <dbReference type="Pfam" id="PF07883"/>
    </source>
</evidence>
<name>A0A5R9L5S4_9BACT</name>
<feature type="domain" description="Cupin type-2" evidence="1">
    <location>
        <begin position="43"/>
        <end position="112"/>
    </location>
</feature>
<dbReference type="PANTHER" id="PTHR36440">
    <property type="entry name" value="PUTATIVE (AFU_ORTHOLOGUE AFUA_8G07350)-RELATED"/>
    <property type="match status" value="1"/>
</dbReference>
<evidence type="ECO:0000313" key="3">
    <source>
        <dbReference type="Proteomes" id="UP000306402"/>
    </source>
</evidence>